<dbReference type="EMBL" id="SDEE01000472">
    <property type="protein sequence ID" value="RXW16129.1"/>
    <property type="molecule type" value="Genomic_DNA"/>
</dbReference>
<gene>
    <name evidence="2" type="ORF">EST38_g9727</name>
</gene>
<organism evidence="2 3">
    <name type="scientific">Candolleomyces aberdarensis</name>
    <dbReference type="NCBI Taxonomy" id="2316362"/>
    <lineage>
        <taxon>Eukaryota</taxon>
        <taxon>Fungi</taxon>
        <taxon>Dikarya</taxon>
        <taxon>Basidiomycota</taxon>
        <taxon>Agaricomycotina</taxon>
        <taxon>Agaricomycetes</taxon>
        <taxon>Agaricomycetidae</taxon>
        <taxon>Agaricales</taxon>
        <taxon>Agaricineae</taxon>
        <taxon>Psathyrellaceae</taxon>
        <taxon>Candolleomyces</taxon>
    </lineage>
</organism>
<name>A0A4Q2D9W9_9AGAR</name>
<evidence type="ECO:0000313" key="2">
    <source>
        <dbReference type="EMBL" id="RXW16129.1"/>
    </source>
</evidence>
<sequence length="47" mass="4834">MQFTRIVFATAVAVFAGSSFVIASPIPAPAPAAEADPQSCQILNSCH</sequence>
<comment type="caution">
    <text evidence="2">The sequence shown here is derived from an EMBL/GenBank/DDBJ whole genome shotgun (WGS) entry which is preliminary data.</text>
</comment>
<accession>A0A4Q2D9W9</accession>
<evidence type="ECO:0000313" key="3">
    <source>
        <dbReference type="Proteomes" id="UP000290288"/>
    </source>
</evidence>
<evidence type="ECO:0000256" key="1">
    <source>
        <dbReference type="SAM" id="SignalP"/>
    </source>
</evidence>
<keyword evidence="1" id="KW-0732">Signal</keyword>
<dbReference type="AlphaFoldDB" id="A0A4Q2D9W9"/>
<feature type="signal peptide" evidence="1">
    <location>
        <begin position="1"/>
        <end position="23"/>
    </location>
</feature>
<reference evidence="2 3" key="1">
    <citation type="submission" date="2019-01" db="EMBL/GenBank/DDBJ databases">
        <title>Draft genome sequence of Psathyrella aberdarensis IHI B618.</title>
        <authorList>
            <person name="Buettner E."/>
            <person name="Kellner H."/>
        </authorList>
    </citation>
    <scope>NUCLEOTIDE SEQUENCE [LARGE SCALE GENOMIC DNA]</scope>
    <source>
        <strain evidence="2 3">IHI B618</strain>
    </source>
</reference>
<dbReference type="Proteomes" id="UP000290288">
    <property type="component" value="Unassembled WGS sequence"/>
</dbReference>
<keyword evidence="3" id="KW-1185">Reference proteome</keyword>
<proteinExistence type="predicted"/>
<protein>
    <submittedName>
        <fullName evidence="2">Uncharacterized protein</fullName>
    </submittedName>
</protein>
<feature type="chain" id="PRO_5020271711" evidence="1">
    <location>
        <begin position="24"/>
        <end position="47"/>
    </location>
</feature>